<proteinExistence type="predicted"/>
<evidence type="ECO:0000313" key="1">
    <source>
        <dbReference type="EMBL" id="MED6227209.1"/>
    </source>
</evidence>
<organism evidence="1 2">
    <name type="scientific">Stylosanthes scabra</name>
    <dbReference type="NCBI Taxonomy" id="79078"/>
    <lineage>
        <taxon>Eukaryota</taxon>
        <taxon>Viridiplantae</taxon>
        <taxon>Streptophyta</taxon>
        <taxon>Embryophyta</taxon>
        <taxon>Tracheophyta</taxon>
        <taxon>Spermatophyta</taxon>
        <taxon>Magnoliopsida</taxon>
        <taxon>eudicotyledons</taxon>
        <taxon>Gunneridae</taxon>
        <taxon>Pentapetalae</taxon>
        <taxon>rosids</taxon>
        <taxon>fabids</taxon>
        <taxon>Fabales</taxon>
        <taxon>Fabaceae</taxon>
        <taxon>Papilionoideae</taxon>
        <taxon>50 kb inversion clade</taxon>
        <taxon>dalbergioids sensu lato</taxon>
        <taxon>Dalbergieae</taxon>
        <taxon>Pterocarpus clade</taxon>
        <taxon>Stylosanthes</taxon>
    </lineage>
</organism>
<feature type="non-terminal residue" evidence="1">
    <location>
        <position position="1"/>
    </location>
</feature>
<protein>
    <recommendedName>
        <fullName evidence="3">Ycf1</fullName>
    </recommendedName>
</protein>
<reference evidence="1 2" key="1">
    <citation type="journal article" date="2023" name="Plants (Basel)">
        <title>Bridging the Gap: Combining Genomics and Transcriptomics Approaches to Understand Stylosanthes scabra, an Orphan Legume from the Brazilian Caatinga.</title>
        <authorList>
            <person name="Ferreira-Neto J.R.C."/>
            <person name="da Silva M.D."/>
            <person name="Binneck E."/>
            <person name="de Melo N.F."/>
            <person name="da Silva R.H."/>
            <person name="de Melo A.L.T.M."/>
            <person name="Pandolfi V."/>
            <person name="Bustamante F.O."/>
            <person name="Brasileiro-Vidal A.C."/>
            <person name="Benko-Iseppon A.M."/>
        </authorList>
    </citation>
    <scope>NUCLEOTIDE SEQUENCE [LARGE SCALE GENOMIC DNA]</scope>
    <source>
        <tissue evidence="1">Leaves</tissue>
    </source>
</reference>
<sequence>TSKNFKFGVGECSSIHTQLALSSSKKIQKRMKTEDELITKSERESEFPFEKSSRDAYYVTSSVVERKNSNQWYFKNKRTKRGSTTKKNIKALSINDWDENENKKNNLKTFSHVICLWCNRSRRGL</sequence>
<name>A0ABU6ZYZ5_9FABA</name>
<dbReference type="EMBL" id="JASCZI010278721">
    <property type="protein sequence ID" value="MED6227209.1"/>
    <property type="molecule type" value="Genomic_DNA"/>
</dbReference>
<accession>A0ABU6ZYZ5</accession>
<dbReference type="Proteomes" id="UP001341840">
    <property type="component" value="Unassembled WGS sequence"/>
</dbReference>
<keyword evidence="2" id="KW-1185">Reference proteome</keyword>
<gene>
    <name evidence="1" type="ORF">PIB30_111183</name>
</gene>
<evidence type="ECO:0000313" key="2">
    <source>
        <dbReference type="Proteomes" id="UP001341840"/>
    </source>
</evidence>
<feature type="non-terminal residue" evidence="1">
    <location>
        <position position="125"/>
    </location>
</feature>
<comment type="caution">
    <text evidence="1">The sequence shown here is derived from an EMBL/GenBank/DDBJ whole genome shotgun (WGS) entry which is preliminary data.</text>
</comment>
<evidence type="ECO:0008006" key="3">
    <source>
        <dbReference type="Google" id="ProtNLM"/>
    </source>
</evidence>